<dbReference type="EMBL" id="JARJLG010000176">
    <property type="protein sequence ID" value="KAJ7732357.1"/>
    <property type="molecule type" value="Genomic_DNA"/>
</dbReference>
<keyword evidence="4" id="KW-1185">Reference proteome</keyword>
<dbReference type="Proteomes" id="UP001215280">
    <property type="component" value="Unassembled WGS sequence"/>
</dbReference>
<reference evidence="3" key="1">
    <citation type="submission" date="2023-03" db="EMBL/GenBank/DDBJ databases">
        <title>Massive genome expansion in bonnet fungi (Mycena s.s.) driven by repeated elements and novel gene families across ecological guilds.</title>
        <authorList>
            <consortium name="Lawrence Berkeley National Laboratory"/>
            <person name="Harder C.B."/>
            <person name="Miyauchi S."/>
            <person name="Viragh M."/>
            <person name="Kuo A."/>
            <person name="Thoen E."/>
            <person name="Andreopoulos B."/>
            <person name="Lu D."/>
            <person name="Skrede I."/>
            <person name="Drula E."/>
            <person name="Henrissat B."/>
            <person name="Morin E."/>
            <person name="Kohler A."/>
            <person name="Barry K."/>
            <person name="LaButti K."/>
            <person name="Morin E."/>
            <person name="Salamov A."/>
            <person name="Lipzen A."/>
            <person name="Mereny Z."/>
            <person name="Hegedus B."/>
            <person name="Baldrian P."/>
            <person name="Stursova M."/>
            <person name="Weitz H."/>
            <person name="Taylor A."/>
            <person name="Grigoriev I.V."/>
            <person name="Nagy L.G."/>
            <person name="Martin F."/>
            <person name="Kauserud H."/>
        </authorList>
    </citation>
    <scope>NUCLEOTIDE SEQUENCE</scope>
    <source>
        <strain evidence="3">CBHHK188m</strain>
    </source>
</reference>
<evidence type="ECO:0000313" key="4">
    <source>
        <dbReference type="Proteomes" id="UP001215280"/>
    </source>
</evidence>
<feature type="signal peptide" evidence="2">
    <location>
        <begin position="1"/>
        <end position="21"/>
    </location>
</feature>
<dbReference type="AlphaFoldDB" id="A0AAD7MUD2"/>
<gene>
    <name evidence="3" type="ORF">DFH07DRAFT_1065593</name>
</gene>
<evidence type="ECO:0000256" key="1">
    <source>
        <dbReference type="SAM" id="Phobius"/>
    </source>
</evidence>
<sequence>MSIKSFLTVVVCAAILGFVLPIQFQMDKDKIVSFFPAVGIAGVGMFVYKLLKKFLSGGGGPNVSAHSNTFYYHTATDGYTTHVWANTTLFNLRTHRSSSGIDDKYIRKLQ</sequence>
<accession>A0AAD7MUD2</accession>
<proteinExistence type="predicted"/>
<keyword evidence="1" id="KW-1133">Transmembrane helix</keyword>
<comment type="caution">
    <text evidence="3">The sequence shown here is derived from an EMBL/GenBank/DDBJ whole genome shotgun (WGS) entry which is preliminary data.</text>
</comment>
<organism evidence="3 4">
    <name type="scientific">Mycena maculata</name>
    <dbReference type="NCBI Taxonomy" id="230809"/>
    <lineage>
        <taxon>Eukaryota</taxon>
        <taxon>Fungi</taxon>
        <taxon>Dikarya</taxon>
        <taxon>Basidiomycota</taxon>
        <taxon>Agaricomycotina</taxon>
        <taxon>Agaricomycetes</taxon>
        <taxon>Agaricomycetidae</taxon>
        <taxon>Agaricales</taxon>
        <taxon>Marasmiineae</taxon>
        <taxon>Mycenaceae</taxon>
        <taxon>Mycena</taxon>
    </lineage>
</organism>
<keyword evidence="1" id="KW-0472">Membrane</keyword>
<keyword evidence="1" id="KW-0812">Transmembrane</keyword>
<feature type="chain" id="PRO_5042256285" evidence="2">
    <location>
        <begin position="22"/>
        <end position="110"/>
    </location>
</feature>
<name>A0AAD7MUD2_9AGAR</name>
<keyword evidence="2" id="KW-0732">Signal</keyword>
<evidence type="ECO:0000313" key="3">
    <source>
        <dbReference type="EMBL" id="KAJ7732357.1"/>
    </source>
</evidence>
<protein>
    <submittedName>
        <fullName evidence="3">Uncharacterized protein</fullName>
    </submittedName>
</protein>
<feature type="transmembrane region" description="Helical" evidence="1">
    <location>
        <begin position="31"/>
        <end position="51"/>
    </location>
</feature>
<evidence type="ECO:0000256" key="2">
    <source>
        <dbReference type="SAM" id="SignalP"/>
    </source>
</evidence>